<evidence type="ECO:0000313" key="9">
    <source>
        <dbReference type="EMBL" id="GFP85743.1"/>
    </source>
</evidence>
<dbReference type="InterPro" id="IPR001471">
    <property type="entry name" value="AP2/ERF_dom"/>
</dbReference>
<keyword evidence="6" id="KW-0539">Nucleus</keyword>
<dbReference type="EMBL" id="BMAC01000110">
    <property type="protein sequence ID" value="GFP85743.1"/>
    <property type="molecule type" value="Genomic_DNA"/>
</dbReference>
<name>A0A830BND5_9LAMI</name>
<dbReference type="Gene3D" id="3.30.730.10">
    <property type="entry name" value="AP2/ERF domain"/>
    <property type="match status" value="1"/>
</dbReference>
<dbReference type="InterPro" id="IPR044808">
    <property type="entry name" value="ERF_plant"/>
</dbReference>
<gene>
    <name evidence="9" type="ORF">PHJA_000718000</name>
</gene>
<dbReference type="PANTHER" id="PTHR31190:SF142">
    <property type="entry name" value="ETHYLENE-RESPONSIVE TRANSCRIPTION FACTOR RAP2-3"/>
    <property type="match status" value="1"/>
</dbReference>
<proteinExistence type="predicted"/>
<evidence type="ECO:0000256" key="1">
    <source>
        <dbReference type="ARBA" id="ARBA00004123"/>
    </source>
</evidence>
<comment type="caution">
    <text evidence="9">The sequence shown here is derived from an EMBL/GenBank/DDBJ whole genome shotgun (WGS) entry which is preliminary data.</text>
</comment>
<dbReference type="PRINTS" id="PR00367">
    <property type="entry name" value="ETHRSPELEMNT"/>
</dbReference>
<evidence type="ECO:0000256" key="3">
    <source>
        <dbReference type="ARBA" id="ARBA00023015"/>
    </source>
</evidence>
<dbReference type="CDD" id="cd00018">
    <property type="entry name" value="AP2"/>
    <property type="match status" value="1"/>
</dbReference>
<keyword evidence="3" id="KW-0805">Transcription regulation</keyword>
<keyword evidence="2" id="KW-0611">Plant defense</keyword>
<dbReference type="PROSITE" id="PS51032">
    <property type="entry name" value="AP2_ERF"/>
    <property type="match status" value="1"/>
</dbReference>
<dbReference type="SMART" id="SM00380">
    <property type="entry name" value="AP2"/>
    <property type="match status" value="1"/>
</dbReference>
<reference evidence="9" key="1">
    <citation type="submission" date="2020-07" db="EMBL/GenBank/DDBJ databases">
        <title>Ethylene signaling mediates host invasion by parasitic plants.</title>
        <authorList>
            <person name="Yoshida S."/>
        </authorList>
    </citation>
    <scope>NUCLEOTIDE SEQUENCE</scope>
    <source>
        <strain evidence="9">Okayama</strain>
    </source>
</reference>
<feature type="domain" description="AP2/ERF" evidence="8">
    <location>
        <begin position="113"/>
        <end position="170"/>
    </location>
</feature>
<dbReference type="GO" id="GO:0009873">
    <property type="term" value="P:ethylene-activated signaling pathway"/>
    <property type="evidence" value="ECO:0007669"/>
    <property type="project" value="InterPro"/>
</dbReference>
<dbReference type="GO" id="GO:0003677">
    <property type="term" value="F:DNA binding"/>
    <property type="evidence" value="ECO:0007669"/>
    <property type="project" value="UniProtKB-KW"/>
</dbReference>
<dbReference type="Pfam" id="PF00847">
    <property type="entry name" value="AP2"/>
    <property type="match status" value="1"/>
</dbReference>
<dbReference type="GO" id="GO:0006952">
    <property type="term" value="P:defense response"/>
    <property type="evidence" value="ECO:0007669"/>
    <property type="project" value="UniProtKB-KW"/>
</dbReference>
<evidence type="ECO:0000256" key="7">
    <source>
        <dbReference type="SAM" id="MobiDB-lite"/>
    </source>
</evidence>
<evidence type="ECO:0000259" key="8">
    <source>
        <dbReference type="PROSITE" id="PS51032"/>
    </source>
</evidence>
<dbReference type="InterPro" id="IPR016177">
    <property type="entry name" value="DNA-bd_dom_sf"/>
</dbReference>
<evidence type="ECO:0000256" key="2">
    <source>
        <dbReference type="ARBA" id="ARBA00022821"/>
    </source>
</evidence>
<comment type="subcellular location">
    <subcellularLocation>
        <location evidence="1">Nucleus</location>
    </subcellularLocation>
</comment>
<dbReference type="OrthoDB" id="668733at2759"/>
<sequence>MCGGAIISDLVPPASRSSRRLTAELLWGSAALGLNKKKKIPGISQPIIDLEDEFEADFQDFEDYSEGEEEIDVKKPFVFSASKKPGSKGLKSIDTAESGEDTGKSSKRKRKNQYRGIRQRPWGKWAAEIRDPRKGVRVWLGTYNTAEEAARAYDIEARKIRGKKAKVNFPKDAPISTSKRPVKVNSQNTPPKKCPDTIQPDLNQRTSFSFSNTLNNNDYYEEKPKNLTFSNFYLSSDQGSNSFDCSDFNWSDNNNCAKTPEISSVLSSVVENDQTKPDSEEFVAGNENINKVSEDMFQMPYHDSSNWDASIDAFLNGVMTQDGGNALDDLWSFDDVTAMMGGGDDVY</sequence>
<evidence type="ECO:0000313" key="10">
    <source>
        <dbReference type="Proteomes" id="UP000653305"/>
    </source>
</evidence>
<feature type="region of interest" description="Disordered" evidence="7">
    <location>
        <begin position="83"/>
        <end position="117"/>
    </location>
</feature>
<feature type="compositionally biased region" description="Polar residues" evidence="7">
    <location>
        <begin position="175"/>
        <end position="190"/>
    </location>
</feature>
<feature type="region of interest" description="Disordered" evidence="7">
    <location>
        <begin position="170"/>
        <end position="202"/>
    </location>
</feature>
<evidence type="ECO:0000256" key="5">
    <source>
        <dbReference type="ARBA" id="ARBA00023163"/>
    </source>
</evidence>
<accession>A0A830BND5</accession>
<keyword evidence="5" id="KW-0804">Transcription</keyword>
<evidence type="ECO:0000256" key="6">
    <source>
        <dbReference type="ARBA" id="ARBA00023242"/>
    </source>
</evidence>
<protein>
    <submittedName>
        <fullName evidence="9">Ethylene-responsive transcription factor rap2-12</fullName>
    </submittedName>
</protein>
<dbReference type="InterPro" id="IPR036955">
    <property type="entry name" value="AP2/ERF_dom_sf"/>
</dbReference>
<keyword evidence="10" id="KW-1185">Reference proteome</keyword>
<dbReference type="FunFam" id="3.30.730.10:FF:000001">
    <property type="entry name" value="Ethylene-responsive transcription factor 2"/>
    <property type="match status" value="1"/>
</dbReference>
<dbReference type="AlphaFoldDB" id="A0A830BND5"/>
<evidence type="ECO:0000256" key="4">
    <source>
        <dbReference type="ARBA" id="ARBA00023125"/>
    </source>
</evidence>
<dbReference type="PANTHER" id="PTHR31190">
    <property type="entry name" value="DNA-BINDING DOMAIN"/>
    <property type="match status" value="1"/>
</dbReference>
<keyword evidence="4" id="KW-0238">DNA-binding</keyword>
<organism evidence="9 10">
    <name type="scientific">Phtheirospermum japonicum</name>
    <dbReference type="NCBI Taxonomy" id="374723"/>
    <lineage>
        <taxon>Eukaryota</taxon>
        <taxon>Viridiplantae</taxon>
        <taxon>Streptophyta</taxon>
        <taxon>Embryophyta</taxon>
        <taxon>Tracheophyta</taxon>
        <taxon>Spermatophyta</taxon>
        <taxon>Magnoliopsida</taxon>
        <taxon>eudicotyledons</taxon>
        <taxon>Gunneridae</taxon>
        <taxon>Pentapetalae</taxon>
        <taxon>asterids</taxon>
        <taxon>lamiids</taxon>
        <taxon>Lamiales</taxon>
        <taxon>Orobanchaceae</taxon>
        <taxon>Orobanchaceae incertae sedis</taxon>
        <taxon>Phtheirospermum</taxon>
    </lineage>
</organism>
<dbReference type="SUPFAM" id="SSF54171">
    <property type="entry name" value="DNA-binding domain"/>
    <property type="match status" value="1"/>
</dbReference>
<dbReference type="GO" id="GO:0003700">
    <property type="term" value="F:DNA-binding transcription factor activity"/>
    <property type="evidence" value="ECO:0007669"/>
    <property type="project" value="InterPro"/>
</dbReference>
<dbReference type="Proteomes" id="UP000653305">
    <property type="component" value="Unassembled WGS sequence"/>
</dbReference>
<dbReference type="GO" id="GO:0005634">
    <property type="term" value="C:nucleus"/>
    <property type="evidence" value="ECO:0007669"/>
    <property type="project" value="UniProtKB-SubCell"/>
</dbReference>